<accession>A0A9Q3P731</accession>
<proteinExistence type="predicted"/>
<dbReference type="Proteomes" id="UP000765509">
    <property type="component" value="Unassembled WGS sequence"/>
</dbReference>
<feature type="region of interest" description="Disordered" evidence="1">
    <location>
        <begin position="170"/>
        <end position="192"/>
    </location>
</feature>
<evidence type="ECO:0000313" key="3">
    <source>
        <dbReference type="Proteomes" id="UP000765509"/>
    </source>
</evidence>
<evidence type="ECO:0000256" key="1">
    <source>
        <dbReference type="SAM" id="MobiDB-lite"/>
    </source>
</evidence>
<name>A0A9Q3P731_9BASI</name>
<keyword evidence="3" id="KW-1185">Reference proteome</keyword>
<comment type="caution">
    <text evidence="2">The sequence shown here is derived from an EMBL/GenBank/DDBJ whole genome shotgun (WGS) entry which is preliminary data.</text>
</comment>
<reference evidence="2" key="1">
    <citation type="submission" date="2021-03" db="EMBL/GenBank/DDBJ databases">
        <title>Draft genome sequence of rust myrtle Austropuccinia psidii MF-1, a brazilian biotype.</title>
        <authorList>
            <person name="Quecine M.C."/>
            <person name="Pachon D.M.R."/>
            <person name="Bonatelli M.L."/>
            <person name="Correr F.H."/>
            <person name="Franceschini L.M."/>
            <person name="Leite T.F."/>
            <person name="Margarido G.R.A."/>
            <person name="Almeida C.A."/>
            <person name="Ferrarezi J.A."/>
            <person name="Labate C.A."/>
        </authorList>
    </citation>
    <scope>NUCLEOTIDE SEQUENCE</scope>
    <source>
        <strain evidence="2">MF-1</strain>
    </source>
</reference>
<feature type="compositionally biased region" description="Polar residues" evidence="1">
    <location>
        <begin position="176"/>
        <end position="192"/>
    </location>
</feature>
<dbReference type="AlphaFoldDB" id="A0A9Q3P731"/>
<sequence length="209" mass="24454">MSQINGTLMCFGNVLRKIETSNKDNSFGNKTNEQSAIIKELTDKYSKMNIHYIIRTRMKQAIIIIKEDYRKVINDISSSFTEVETYTIALKKCFDTSQEELSKLTMKLNKIISDNTRQTELWKEMKIKEYMYKTELINLIQGFKHEFRNSQRCSTRKMNDIEKLLHTLPQMPPPLNQNEGTKNSNPEVLDVESSQLKNKFSTPFLILEP</sequence>
<dbReference type="EMBL" id="AVOT02054130">
    <property type="protein sequence ID" value="MBW0548871.1"/>
    <property type="molecule type" value="Genomic_DNA"/>
</dbReference>
<organism evidence="2 3">
    <name type="scientific">Austropuccinia psidii MF-1</name>
    <dbReference type="NCBI Taxonomy" id="1389203"/>
    <lineage>
        <taxon>Eukaryota</taxon>
        <taxon>Fungi</taxon>
        <taxon>Dikarya</taxon>
        <taxon>Basidiomycota</taxon>
        <taxon>Pucciniomycotina</taxon>
        <taxon>Pucciniomycetes</taxon>
        <taxon>Pucciniales</taxon>
        <taxon>Sphaerophragmiaceae</taxon>
        <taxon>Austropuccinia</taxon>
    </lineage>
</organism>
<evidence type="ECO:0000313" key="2">
    <source>
        <dbReference type="EMBL" id="MBW0548871.1"/>
    </source>
</evidence>
<gene>
    <name evidence="2" type="ORF">O181_088586</name>
</gene>
<protein>
    <submittedName>
        <fullName evidence="2">Uncharacterized protein</fullName>
    </submittedName>
</protein>